<dbReference type="PANTHER" id="PTHR10491">
    <property type="entry name" value="DTDP-4-DEHYDRORHAMNOSE REDUCTASE"/>
    <property type="match status" value="1"/>
</dbReference>
<reference evidence="2 3" key="1">
    <citation type="journal article" date="2012" name="J. Bacteriol.">
        <title>Genome Sequence of "Candidatus Nitrosoarchaeum limnia" BG20, a Low-Salinity Ammonia-Oxidizing Archaeon from the San Francisco Bay Estuary.</title>
        <authorList>
            <person name="Mosier A.C."/>
            <person name="Allen E.E."/>
            <person name="Kim M."/>
            <person name="Ferriera S."/>
            <person name="Francis C.A."/>
        </authorList>
    </citation>
    <scope>NUCLEOTIDE SEQUENCE [LARGE SCALE GENOMIC DNA]</scope>
    <source>
        <strain evidence="2 3">BG20</strain>
    </source>
</reference>
<dbReference type="InterPro" id="IPR036291">
    <property type="entry name" value="NAD(P)-bd_dom_sf"/>
</dbReference>
<feature type="domain" description="RmlD-like substrate binding" evidence="1">
    <location>
        <begin position="9"/>
        <end position="122"/>
    </location>
</feature>
<name>S2E346_9ARCH</name>
<keyword evidence="3" id="KW-1185">Reference proteome</keyword>
<dbReference type="GO" id="GO:0048270">
    <property type="term" value="F:methionine adenosyltransferase regulator activity"/>
    <property type="evidence" value="ECO:0007669"/>
    <property type="project" value="TreeGrafter"/>
</dbReference>
<dbReference type="GO" id="GO:0006556">
    <property type="term" value="P:S-adenosylmethionine biosynthetic process"/>
    <property type="evidence" value="ECO:0007669"/>
    <property type="project" value="TreeGrafter"/>
</dbReference>
<organism evidence="2 3">
    <name type="scientific">Candidatus Nitrosarchaeum limnium BG20</name>
    <dbReference type="NCBI Taxonomy" id="859192"/>
    <lineage>
        <taxon>Archaea</taxon>
        <taxon>Nitrososphaerota</taxon>
        <taxon>Nitrososphaeria</taxon>
        <taxon>Nitrosopumilales</taxon>
        <taxon>Nitrosopumilaceae</taxon>
        <taxon>Nitrosarchaeum</taxon>
    </lineage>
</organism>
<dbReference type="Gene3D" id="3.90.25.10">
    <property type="entry name" value="UDP-galactose 4-epimerase, domain 1"/>
    <property type="match status" value="1"/>
</dbReference>
<dbReference type="Pfam" id="PF04321">
    <property type="entry name" value="RmlD_sub_bind"/>
    <property type="match status" value="1"/>
</dbReference>
<gene>
    <name evidence="2" type="ORF">BG20_I0212</name>
</gene>
<comment type="caution">
    <text evidence="2">The sequence shown here is derived from an EMBL/GenBank/DDBJ whole genome shotgun (WGS) entry which is preliminary data.</text>
</comment>
<dbReference type="SUPFAM" id="SSF51735">
    <property type="entry name" value="NAD(P)-binding Rossmann-fold domains"/>
    <property type="match status" value="1"/>
</dbReference>
<evidence type="ECO:0000259" key="1">
    <source>
        <dbReference type="Pfam" id="PF04321"/>
    </source>
</evidence>
<evidence type="ECO:0000313" key="3">
    <source>
        <dbReference type="Proteomes" id="UP000014065"/>
    </source>
</evidence>
<dbReference type="GO" id="GO:0048269">
    <property type="term" value="C:methionine adenosyltransferase complex"/>
    <property type="evidence" value="ECO:0007669"/>
    <property type="project" value="TreeGrafter"/>
</dbReference>
<dbReference type="PANTHER" id="PTHR10491:SF4">
    <property type="entry name" value="METHIONINE ADENOSYLTRANSFERASE 2 SUBUNIT BETA"/>
    <property type="match status" value="1"/>
</dbReference>
<protein>
    <recommendedName>
        <fullName evidence="1">RmlD-like substrate binding domain-containing protein</fullName>
    </recommendedName>
</protein>
<proteinExistence type="predicted"/>
<dbReference type="EMBL" id="AHJG01000197">
    <property type="protein sequence ID" value="EPA05243.1"/>
    <property type="molecule type" value="Genomic_DNA"/>
</dbReference>
<sequence length="140" mass="16037">MRTDQPYCWVEKWQHTNSVLRVIETLKSGTILKEIADWLNTPTYVPDIVKSTAKLIQINETGIFHLTGPDFINRYDLAILTAEIFCLKKEMIQPINSKELGLAAKRSNVKLNNEKTCKKTGILFLGIKDGLIDMQRNFLL</sequence>
<dbReference type="Proteomes" id="UP000014065">
    <property type="component" value="Unassembled WGS sequence"/>
</dbReference>
<accession>S2E346</accession>
<evidence type="ECO:0000313" key="2">
    <source>
        <dbReference type="EMBL" id="EPA05243.1"/>
    </source>
</evidence>
<dbReference type="InterPro" id="IPR005913">
    <property type="entry name" value="dTDP_dehydrorham_reduct"/>
</dbReference>
<dbReference type="Gene3D" id="3.40.50.720">
    <property type="entry name" value="NAD(P)-binding Rossmann-like Domain"/>
    <property type="match status" value="1"/>
</dbReference>
<dbReference type="InterPro" id="IPR029903">
    <property type="entry name" value="RmlD-like-bd"/>
</dbReference>
<dbReference type="AlphaFoldDB" id="S2E346"/>